<dbReference type="PANTHER" id="PTHR42776">
    <property type="entry name" value="SERINE PEPTIDASE S9 FAMILY MEMBER"/>
    <property type="match status" value="1"/>
</dbReference>
<dbReference type="Proteomes" id="UP000528457">
    <property type="component" value="Unassembled WGS sequence"/>
</dbReference>
<gene>
    <name evidence="3" type="ORF">HNR48_000600</name>
</gene>
<dbReference type="InterPro" id="IPR029058">
    <property type="entry name" value="AB_hydrolase_fold"/>
</dbReference>
<dbReference type="SUPFAM" id="SSF82171">
    <property type="entry name" value="DPP6 N-terminal domain-like"/>
    <property type="match status" value="1"/>
</dbReference>
<dbReference type="InterPro" id="IPR001375">
    <property type="entry name" value="Peptidase_S9_cat"/>
</dbReference>
<comment type="caution">
    <text evidence="3">The sequence shown here is derived from an EMBL/GenBank/DDBJ whole genome shotgun (WGS) entry which is preliminary data.</text>
</comment>
<dbReference type="SUPFAM" id="SSF53474">
    <property type="entry name" value="alpha/beta-Hydrolases"/>
    <property type="match status" value="1"/>
</dbReference>
<accession>A0A7X0MWY5</accession>
<dbReference type="AlphaFoldDB" id="A0A7X0MWY5"/>
<sequence length="666" mass="76983">MMAITNKCVLLGLLTIWSLVTMIRPVFADHENSVAYQHAKDIFRSSIYYLVDSNPEGSLITYIERLDRGQRLMLLNLQDESLQILLNDLEGNITHYSWIDNDTLVLNEVNSDHQQALTQLSINFIDKQLSNIYQRPLLKNAVVIDTLPYKEDRVLVKQFRESKSYIYNLNLAARNISGQLRNRFKLNRLAPAAEHWLSDTSGALRIGYVAPRHGKQKVWYRPLDNKRWSVIWESDKRSIFRPILFEEEKQQLLVLSNHQRNFIELLRFDIKTQTFVDTVLKIPGYDIESVELNKRRDDILFASYTQDGNHRRHYMNELGDFLSNTLKRDLNTPNIWVVDNSLNDKIIIALKRDGKNPGIFYLFNTRQWQLTELADTQPWLKQFQLGDTQAITSRSSDGLEIESYLTLPSNHQTHKAPLIVMPHGGPISVRSSADYDPHVQYLASLGYAVLRPNFRGSSGYGREFIEAGKQQWGKLIEDDIESAVREVIAQGLVDGDKVCIYGSSYGGYSALMSAIRSPNLFKCAASYVGVTDISLMYNNDVHNSSSILSWRKDYVGDPKTQQQELMRYSPVYQAERLRVPVFLAQGEKDRVVDKEHFYRMRHVLEKYGKTAEYLLLPEEVHGFSLLQSYYEFYSRLDAFFRKHLKLPNASPLLRDNEEQQANMAAK</sequence>
<proteinExistence type="predicted"/>
<name>A0A7X0MWY5_9GAMM</name>
<dbReference type="Gene3D" id="3.40.50.1820">
    <property type="entry name" value="alpha/beta hydrolase"/>
    <property type="match status" value="1"/>
</dbReference>
<protein>
    <submittedName>
        <fullName evidence="3">Dienelactone hydrolase</fullName>
    </submittedName>
</protein>
<evidence type="ECO:0000313" key="4">
    <source>
        <dbReference type="Proteomes" id="UP000528457"/>
    </source>
</evidence>
<dbReference type="GO" id="GO:0006508">
    <property type="term" value="P:proteolysis"/>
    <property type="evidence" value="ECO:0007669"/>
    <property type="project" value="InterPro"/>
</dbReference>
<evidence type="ECO:0000256" key="1">
    <source>
        <dbReference type="ARBA" id="ARBA00022801"/>
    </source>
</evidence>
<organism evidence="3 4">
    <name type="scientific">Pseudoteredinibacter isoporae</name>
    <dbReference type="NCBI Taxonomy" id="570281"/>
    <lineage>
        <taxon>Bacteria</taxon>
        <taxon>Pseudomonadati</taxon>
        <taxon>Pseudomonadota</taxon>
        <taxon>Gammaproteobacteria</taxon>
        <taxon>Cellvibrionales</taxon>
        <taxon>Cellvibrionaceae</taxon>
        <taxon>Pseudoteredinibacter</taxon>
    </lineage>
</organism>
<keyword evidence="4" id="KW-1185">Reference proteome</keyword>
<feature type="domain" description="Peptidase S9 prolyl oligopeptidase catalytic" evidence="2">
    <location>
        <begin position="436"/>
        <end position="645"/>
    </location>
</feature>
<evidence type="ECO:0000313" key="3">
    <source>
        <dbReference type="EMBL" id="MBB6520322.1"/>
    </source>
</evidence>
<keyword evidence="1 3" id="KW-0378">Hydrolase</keyword>
<dbReference type="GO" id="GO:0004252">
    <property type="term" value="F:serine-type endopeptidase activity"/>
    <property type="evidence" value="ECO:0007669"/>
    <property type="project" value="TreeGrafter"/>
</dbReference>
<dbReference type="EMBL" id="JACHHT010000001">
    <property type="protein sequence ID" value="MBB6520322.1"/>
    <property type="molecule type" value="Genomic_DNA"/>
</dbReference>
<dbReference type="InParanoid" id="A0A7X0MWY5"/>
<reference evidence="3 4" key="1">
    <citation type="submission" date="2020-08" db="EMBL/GenBank/DDBJ databases">
        <title>Genomic Encyclopedia of Type Strains, Phase IV (KMG-IV): sequencing the most valuable type-strain genomes for metagenomic binning, comparative biology and taxonomic classification.</title>
        <authorList>
            <person name="Goeker M."/>
        </authorList>
    </citation>
    <scope>NUCLEOTIDE SEQUENCE [LARGE SCALE GENOMIC DNA]</scope>
    <source>
        <strain evidence="3 4">DSM 22368</strain>
    </source>
</reference>
<dbReference type="Pfam" id="PF00326">
    <property type="entry name" value="Peptidase_S9"/>
    <property type="match status" value="1"/>
</dbReference>
<evidence type="ECO:0000259" key="2">
    <source>
        <dbReference type="Pfam" id="PF00326"/>
    </source>
</evidence>
<dbReference type="PANTHER" id="PTHR42776:SF27">
    <property type="entry name" value="DIPEPTIDYL PEPTIDASE FAMILY MEMBER 6"/>
    <property type="match status" value="1"/>
</dbReference>